<evidence type="ECO:0000313" key="3">
    <source>
        <dbReference type="EMBL" id="KAJ6675549.1"/>
    </source>
</evidence>
<keyword evidence="1" id="KW-1133">Transmembrane helix</keyword>
<keyword evidence="2" id="KW-0732">Signal</keyword>
<keyword evidence="1" id="KW-0812">Transmembrane</keyword>
<keyword evidence="1" id="KW-0472">Membrane</keyword>
<name>A0A9Q0NTD1_SALVM</name>
<dbReference type="AlphaFoldDB" id="A0A9Q0NTD1"/>
<accession>A0A9Q0NTD1</accession>
<evidence type="ECO:0000256" key="2">
    <source>
        <dbReference type="SAM" id="SignalP"/>
    </source>
</evidence>
<dbReference type="EMBL" id="JAPFFL010000016">
    <property type="protein sequence ID" value="KAJ6675549.1"/>
    <property type="molecule type" value="Genomic_DNA"/>
</dbReference>
<organism evidence="3 4">
    <name type="scientific">Salix viminalis</name>
    <name type="common">Common osier</name>
    <name type="synonym">Basket willow</name>
    <dbReference type="NCBI Taxonomy" id="40686"/>
    <lineage>
        <taxon>Eukaryota</taxon>
        <taxon>Viridiplantae</taxon>
        <taxon>Streptophyta</taxon>
        <taxon>Embryophyta</taxon>
        <taxon>Tracheophyta</taxon>
        <taxon>Spermatophyta</taxon>
        <taxon>Magnoliopsida</taxon>
        <taxon>eudicotyledons</taxon>
        <taxon>Gunneridae</taxon>
        <taxon>Pentapetalae</taxon>
        <taxon>rosids</taxon>
        <taxon>fabids</taxon>
        <taxon>Malpighiales</taxon>
        <taxon>Salicaceae</taxon>
        <taxon>Saliceae</taxon>
        <taxon>Salix</taxon>
    </lineage>
</organism>
<dbReference type="PANTHER" id="PTHR34115:SF7">
    <property type="entry name" value="PGG DOMAIN-CONTAINING PROTEIN"/>
    <property type="match status" value="1"/>
</dbReference>
<dbReference type="InterPro" id="IPR053258">
    <property type="entry name" value="Ca-permeable_cation_channel"/>
</dbReference>
<evidence type="ECO:0000313" key="4">
    <source>
        <dbReference type="Proteomes" id="UP001151529"/>
    </source>
</evidence>
<evidence type="ECO:0000256" key="1">
    <source>
        <dbReference type="SAM" id="Phobius"/>
    </source>
</evidence>
<proteinExistence type="predicted"/>
<dbReference type="Proteomes" id="UP001151529">
    <property type="component" value="Chromosome 14"/>
</dbReference>
<reference evidence="3" key="1">
    <citation type="submission" date="2022-11" db="EMBL/GenBank/DDBJ databases">
        <authorList>
            <person name="Hyden B.L."/>
            <person name="Feng K."/>
            <person name="Yates T."/>
            <person name="Jawdy S."/>
            <person name="Smart L.B."/>
            <person name="Muchero W."/>
        </authorList>
    </citation>
    <scope>NUCLEOTIDE SEQUENCE</scope>
    <source>
        <tissue evidence="3">Shoot tip</tissue>
    </source>
</reference>
<feature type="transmembrane region" description="Helical" evidence="1">
    <location>
        <begin position="133"/>
        <end position="151"/>
    </location>
</feature>
<keyword evidence="4" id="KW-1185">Reference proteome</keyword>
<feature type="transmembrane region" description="Helical" evidence="1">
    <location>
        <begin position="43"/>
        <end position="71"/>
    </location>
</feature>
<comment type="caution">
    <text evidence="3">The sequence shown here is derived from an EMBL/GenBank/DDBJ whole genome shotgun (WGS) entry which is preliminary data.</text>
</comment>
<feature type="chain" id="PRO_5040427256" evidence="2">
    <location>
        <begin position="20"/>
        <end position="152"/>
    </location>
</feature>
<feature type="signal peptide" evidence="2">
    <location>
        <begin position="1"/>
        <end position="19"/>
    </location>
</feature>
<feature type="transmembrane region" description="Helical" evidence="1">
    <location>
        <begin position="92"/>
        <end position="113"/>
    </location>
</feature>
<sequence length="152" mass="16468">MVTSAFLVALFVYATASLAEVTPRVQESEYLRRLVGNTHLFAGAITAVFLLVLLIPAWGVSVHHGIFALLVDTISKQIQVKYQSTPSSPYDTPKMATSAFMVALFIYATASVAEVTPRIQESVYLSLVGNTRLFAGAFATVFLLVLLIPAWG</sequence>
<gene>
    <name evidence="3" type="ORF">OIU85_011683</name>
</gene>
<dbReference type="PANTHER" id="PTHR34115">
    <property type="entry name" value="PROTEIN, PUTATIVE-RELATED"/>
    <property type="match status" value="1"/>
</dbReference>
<protein>
    <submittedName>
        <fullName evidence="3">PROTEIN putative-RELATED</fullName>
    </submittedName>
</protein>
<reference evidence="3" key="2">
    <citation type="journal article" date="2023" name="Int. J. Mol. Sci.">
        <title>De Novo Assembly and Annotation of 11 Diverse Shrub Willow (Salix) Genomes Reveals Novel Gene Organization in Sex-Linked Regions.</title>
        <authorList>
            <person name="Hyden B."/>
            <person name="Feng K."/>
            <person name="Yates T.B."/>
            <person name="Jawdy S."/>
            <person name="Cereghino C."/>
            <person name="Smart L.B."/>
            <person name="Muchero W."/>
        </authorList>
    </citation>
    <scope>NUCLEOTIDE SEQUENCE [LARGE SCALE GENOMIC DNA]</scope>
    <source>
        <tissue evidence="3">Shoot tip</tissue>
    </source>
</reference>
<dbReference type="OrthoDB" id="821358at2759"/>